<organism evidence="1 2">
    <name type="scientific">Candidatus Kaiserbacteria bacterium RIFCSPHIGHO2_02_FULL_49_11</name>
    <dbReference type="NCBI Taxonomy" id="1798489"/>
    <lineage>
        <taxon>Bacteria</taxon>
        <taxon>Candidatus Kaiseribacteriota</taxon>
    </lineage>
</organism>
<name>A0A1F6CZG7_9BACT</name>
<dbReference type="Proteomes" id="UP000177659">
    <property type="component" value="Unassembled WGS sequence"/>
</dbReference>
<sequence>MSARLEFPDLIAEFGERRGYEVEADDEGASVLLDIGDTTHSVYVHKKTDRVGREFVSFWVELRWQKKQYVEDVLYFLDFLSTGSTEGRFYTVKRTNPISHGITYEYTQLLAGVTDYDSLLETALSFLGEEIANHFPIIELVVIGKLTYEQACKYCNILAQHAGNA</sequence>
<gene>
    <name evidence="1" type="ORF">A3D62_01310</name>
</gene>
<proteinExistence type="predicted"/>
<dbReference type="AlphaFoldDB" id="A0A1F6CZG7"/>
<evidence type="ECO:0000313" key="1">
    <source>
        <dbReference type="EMBL" id="OGG54566.1"/>
    </source>
</evidence>
<comment type="caution">
    <text evidence="1">The sequence shown here is derived from an EMBL/GenBank/DDBJ whole genome shotgun (WGS) entry which is preliminary data.</text>
</comment>
<protein>
    <submittedName>
        <fullName evidence="1">Uncharacterized protein</fullName>
    </submittedName>
</protein>
<accession>A0A1F6CZG7</accession>
<evidence type="ECO:0000313" key="2">
    <source>
        <dbReference type="Proteomes" id="UP000177659"/>
    </source>
</evidence>
<reference evidence="1 2" key="1">
    <citation type="journal article" date="2016" name="Nat. Commun.">
        <title>Thousands of microbial genomes shed light on interconnected biogeochemical processes in an aquifer system.</title>
        <authorList>
            <person name="Anantharaman K."/>
            <person name="Brown C.T."/>
            <person name="Hug L.A."/>
            <person name="Sharon I."/>
            <person name="Castelle C.J."/>
            <person name="Probst A.J."/>
            <person name="Thomas B.C."/>
            <person name="Singh A."/>
            <person name="Wilkins M.J."/>
            <person name="Karaoz U."/>
            <person name="Brodie E.L."/>
            <person name="Williams K.H."/>
            <person name="Hubbard S.S."/>
            <person name="Banfield J.F."/>
        </authorList>
    </citation>
    <scope>NUCLEOTIDE SEQUENCE [LARGE SCALE GENOMIC DNA]</scope>
</reference>
<dbReference type="EMBL" id="MFLC01000036">
    <property type="protein sequence ID" value="OGG54566.1"/>
    <property type="molecule type" value="Genomic_DNA"/>
</dbReference>